<dbReference type="EMBL" id="JAEUAK010000001">
    <property type="protein sequence ID" value="MBW9051139.1"/>
    <property type="molecule type" value="Genomic_DNA"/>
</dbReference>
<dbReference type="Gene3D" id="3.50.50.60">
    <property type="entry name" value="FAD/NAD(P)-binding domain"/>
    <property type="match status" value="1"/>
</dbReference>
<proteinExistence type="inferred from homology"/>
<protein>
    <submittedName>
        <fullName evidence="8">FAD-dependent oxidoreductase</fullName>
    </submittedName>
</protein>
<dbReference type="SUPFAM" id="SSF51971">
    <property type="entry name" value="Nucleotide-binding domain"/>
    <property type="match status" value="1"/>
</dbReference>
<evidence type="ECO:0000256" key="5">
    <source>
        <dbReference type="ARBA" id="ARBA00022857"/>
    </source>
</evidence>
<keyword evidence="3" id="KW-0285">Flavoprotein</keyword>
<gene>
    <name evidence="8" type="ORF">JNB85_01785</name>
</gene>
<name>A0ABS7GMD8_9HYPH</name>
<organism evidence="8 9">
    <name type="scientific">Rhizobium mesosinicum</name>
    <dbReference type="NCBI Taxonomy" id="335017"/>
    <lineage>
        <taxon>Bacteria</taxon>
        <taxon>Pseudomonadati</taxon>
        <taxon>Pseudomonadota</taxon>
        <taxon>Alphaproteobacteria</taxon>
        <taxon>Hyphomicrobiales</taxon>
        <taxon>Rhizobiaceae</taxon>
        <taxon>Rhizobium/Agrobacterium group</taxon>
        <taxon>Rhizobium</taxon>
    </lineage>
</organism>
<comment type="cofactor">
    <cofactor evidence="1">
        <name>FAD</name>
        <dbReference type="ChEBI" id="CHEBI:57692"/>
    </cofactor>
</comment>
<keyword evidence="6" id="KW-0560">Oxidoreductase</keyword>
<evidence type="ECO:0000256" key="4">
    <source>
        <dbReference type="ARBA" id="ARBA00022827"/>
    </source>
</evidence>
<dbReference type="PANTHER" id="PTHR48467:SF1">
    <property type="entry name" value="GLUTAMATE SYNTHASE 1 [NADH], CHLOROPLASTIC-LIKE"/>
    <property type="match status" value="1"/>
</dbReference>
<dbReference type="InterPro" id="IPR021163">
    <property type="entry name" value="Ferredox_Rdtase_adrenod"/>
</dbReference>
<keyword evidence="4" id="KW-0274">FAD</keyword>
<evidence type="ECO:0000256" key="2">
    <source>
        <dbReference type="ARBA" id="ARBA00008312"/>
    </source>
</evidence>
<evidence type="ECO:0000256" key="3">
    <source>
        <dbReference type="ARBA" id="ARBA00022630"/>
    </source>
</evidence>
<keyword evidence="5" id="KW-0521">NADP</keyword>
<dbReference type="Proteomes" id="UP000717752">
    <property type="component" value="Unassembled WGS sequence"/>
</dbReference>
<evidence type="ECO:0000313" key="8">
    <source>
        <dbReference type="EMBL" id="MBW9051139.1"/>
    </source>
</evidence>
<dbReference type="InterPro" id="IPR055275">
    <property type="entry name" value="Ferredox_Rdtase"/>
</dbReference>
<comment type="similarity">
    <text evidence="2">Belongs to the ferredoxin--NADP reductase type 1 family.</text>
</comment>
<dbReference type="InterPro" id="IPR023753">
    <property type="entry name" value="FAD/NAD-binding_dom"/>
</dbReference>
<evidence type="ECO:0000256" key="6">
    <source>
        <dbReference type="ARBA" id="ARBA00023002"/>
    </source>
</evidence>
<sequence>MRGNTMKVAVVGSGPSGFYAVEALFAANQDIDVDLYERLPVPFGLVRHGVAPDHPRLKSVADVFERIAQTPRLGFFGNIEIGRDVLVDELCDHYDAVLLAIGASDDRKLGIPGEDLPGIHSANAFVGWYNGHPDYQDTHFDLSQDRAIVVGLGNVALDVCRILLKPTEALSGTDITSSALEALAASKIKEVVLVGRRGPVEAKFSPKELREVTEIPEVGVHLDLHDLEVDQPVTPGSVSAKNLEILKSASTSRHGTKVCAIKFYHSPEEITGNHRAERMRFVKRRGSADGNSEQVEIPAGLIIRSVGYRGELVKGLPFDDNTGTIPNVDGRVTGVASPVYVAGWIKRGATGIIGTNRACSVATVDRLLKDMKDMPRRAKRGAPAIAEILSSRSAYASSYGHWTRLNELEQENGQIRGKPREKFTRVEEMLAAMNRS</sequence>
<accession>A0ABS7GMD8</accession>
<dbReference type="PRINTS" id="PR00419">
    <property type="entry name" value="ADXRDTASE"/>
</dbReference>
<keyword evidence="9" id="KW-1185">Reference proteome</keyword>
<evidence type="ECO:0000259" key="7">
    <source>
        <dbReference type="Pfam" id="PF07992"/>
    </source>
</evidence>
<reference evidence="8 9" key="1">
    <citation type="journal article" date="2021" name="MBio">
        <title>Poor Competitiveness of Bradyrhizobium in Pigeon Pea Root Colonization in Indian Soils.</title>
        <authorList>
            <person name="Chalasani D."/>
            <person name="Basu A."/>
            <person name="Pullabhotla S.V.S.R.N."/>
            <person name="Jorrin B."/>
            <person name="Neal A.L."/>
            <person name="Poole P.S."/>
            <person name="Podile A.R."/>
            <person name="Tkacz A."/>
        </authorList>
    </citation>
    <scope>NUCLEOTIDE SEQUENCE [LARGE SCALE GENOMIC DNA]</scope>
    <source>
        <strain evidence="8 9">HU56</strain>
    </source>
</reference>
<dbReference type="InterPro" id="IPR036188">
    <property type="entry name" value="FAD/NAD-bd_sf"/>
</dbReference>
<dbReference type="Gene3D" id="3.40.50.720">
    <property type="entry name" value="NAD(P)-binding Rossmann-like Domain"/>
    <property type="match status" value="1"/>
</dbReference>
<evidence type="ECO:0000256" key="1">
    <source>
        <dbReference type="ARBA" id="ARBA00001974"/>
    </source>
</evidence>
<feature type="domain" description="FAD/NAD(P)-binding" evidence="7">
    <location>
        <begin position="6"/>
        <end position="165"/>
    </location>
</feature>
<comment type="caution">
    <text evidence="8">The sequence shown here is derived from an EMBL/GenBank/DDBJ whole genome shotgun (WGS) entry which is preliminary data.</text>
</comment>
<evidence type="ECO:0000313" key="9">
    <source>
        <dbReference type="Proteomes" id="UP000717752"/>
    </source>
</evidence>
<dbReference type="PANTHER" id="PTHR48467">
    <property type="entry name" value="GLUTAMATE SYNTHASE 1 [NADH], CHLOROPLASTIC-LIKE"/>
    <property type="match status" value="1"/>
</dbReference>
<dbReference type="Pfam" id="PF07992">
    <property type="entry name" value="Pyr_redox_2"/>
    <property type="match status" value="1"/>
</dbReference>
<dbReference type="PIRSF" id="PIRSF000362">
    <property type="entry name" value="FNR"/>
    <property type="match status" value="1"/>
</dbReference>